<sequence>MNTRRKKTLIALVSAVLTVPLYVAPLPFSFSGYTVFAAVNESPAPSDDPLRAKLLYEISVFKEAAEMMTPSALHGNLPDLFEQTYKNRIVAETTAIAQNPGSTPKQLQKALDYVDFSLHDFFDKGDPYTGYILIKMSGYFNLHFPRSDEPGGYSDEKVQALVQKLDNLRERLDAGEDEFTVYRTFIETLLDFYAHPNV</sequence>
<dbReference type="Proteomes" id="UP001380953">
    <property type="component" value="Unassembled WGS sequence"/>
</dbReference>
<accession>A0ACC6PEM1</accession>
<organism evidence="1 2">
    <name type="scientific">Saccharibacillus sacchari</name>
    <dbReference type="NCBI Taxonomy" id="456493"/>
    <lineage>
        <taxon>Bacteria</taxon>
        <taxon>Bacillati</taxon>
        <taxon>Bacillota</taxon>
        <taxon>Bacilli</taxon>
        <taxon>Bacillales</taxon>
        <taxon>Paenibacillaceae</taxon>
        <taxon>Saccharibacillus</taxon>
    </lineage>
</organism>
<reference evidence="1" key="1">
    <citation type="submission" date="2024-03" db="EMBL/GenBank/DDBJ databases">
        <title>Whole genome sequecning of epiphytes from Marcgravia umbellata leaves.</title>
        <authorList>
            <person name="Kumar G."/>
            <person name="Savka M.A."/>
        </authorList>
    </citation>
    <scope>NUCLEOTIDE SEQUENCE</scope>
    <source>
        <strain evidence="1">RIT_BL5</strain>
    </source>
</reference>
<evidence type="ECO:0000313" key="1">
    <source>
        <dbReference type="EMBL" id="MEJ8305420.1"/>
    </source>
</evidence>
<keyword evidence="2" id="KW-1185">Reference proteome</keyword>
<protein>
    <submittedName>
        <fullName evidence="1">Uncharacterized protein</fullName>
    </submittedName>
</protein>
<evidence type="ECO:0000313" key="2">
    <source>
        <dbReference type="Proteomes" id="UP001380953"/>
    </source>
</evidence>
<comment type="caution">
    <text evidence="1">The sequence shown here is derived from an EMBL/GenBank/DDBJ whole genome shotgun (WGS) entry which is preliminary data.</text>
</comment>
<name>A0ACC6PEM1_9BACL</name>
<gene>
    <name evidence="1" type="ORF">WKI47_16040</name>
</gene>
<proteinExistence type="predicted"/>
<dbReference type="EMBL" id="JBBKAR010000043">
    <property type="protein sequence ID" value="MEJ8305420.1"/>
    <property type="molecule type" value="Genomic_DNA"/>
</dbReference>